<protein>
    <recommendedName>
        <fullName evidence="3">HTH merR-type domain-containing protein</fullName>
    </recommendedName>
</protein>
<name>A0ABW3NGF7_9BACI</name>
<sequence>MYVISLLGMSKVIQAPIYKIWQWLEVFNGYIPTKTMNQIIYFEIEAVEVLTFIKEKIEEEYDLMEIRELLGKKTVHDFC</sequence>
<accession>A0ABW3NGF7</accession>
<reference evidence="2" key="1">
    <citation type="journal article" date="2019" name="Int. J. Syst. Evol. Microbiol.">
        <title>The Global Catalogue of Microorganisms (GCM) 10K type strain sequencing project: providing services to taxonomists for standard genome sequencing and annotation.</title>
        <authorList>
            <consortium name="The Broad Institute Genomics Platform"/>
            <consortium name="The Broad Institute Genome Sequencing Center for Infectious Disease"/>
            <person name="Wu L."/>
            <person name="Ma J."/>
        </authorList>
    </citation>
    <scope>NUCLEOTIDE SEQUENCE [LARGE SCALE GENOMIC DNA]</scope>
    <source>
        <strain evidence="2">CCUG 56608</strain>
    </source>
</reference>
<gene>
    <name evidence="1" type="ORF">ACFQ19_12185</name>
</gene>
<evidence type="ECO:0000313" key="1">
    <source>
        <dbReference type="EMBL" id="MFD1066787.1"/>
    </source>
</evidence>
<dbReference type="Proteomes" id="UP001597041">
    <property type="component" value="Unassembled WGS sequence"/>
</dbReference>
<evidence type="ECO:0008006" key="3">
    <source>
        <dbReference type="Google" id="ProtNLM"/>
    </source>
</evidence>
<evidence type="ECO:0000313" key="2">
    <source>
        <dbReference type="Proteomes" id="UP001597041"/>
    </source>
</evidence>
<proteinExistence type="predicted"/>
<dbReference type="EMBL" id="JBHTKK010000014">
    <property type="protein sequence ID" value="MFD1066787.1"/>
    <property type="molecule type" value="Genomic_DNA"/>
</dbReference>
<comment type="caution">
    <text evidence="1">The sequence shown here is derived from an EMBL/GenBank/DDBJ whole genome shotgun (WGS) entry which is preliminary data.</text>
</comment>
<keyword evidence="2" id="KW-1185">Reference proteome</keyword>
<organism evidence="1 2">
    <name type="scientific">Oceanobacillus locisalsi</name>
    <dbReference type="NCBI Taxonomy" id="546107"/>
    <lineage>
        <taxon>Bacteria</taxon>
        <taxon>Bacillati</taxon>
        <taxon>Bacillota</taxon>
        <taxon>Bacilli</taxon>
        <taxon>Bacillales</taxon>
        <taxon>Bacillaceae</taxon>
        <taxon>Oceanobacillus</taxon>
    </lineage>
</organism>
<dbReference type="RefSeq" id="WP_379592436.1">
    <property type="nucleotide sequence ID" value="NZ_JBHTKK010000014.1"/>
</dbReference>